<sequence length="150" mass="17821">MTIYFYKRTEEYGYMSNFAHYEFELDGERWPTSEHYFQVAKFADEEYRNKIQQEKNPMKAAELGRSRAYPIRKDWEEVKDEIMKQALLAKFQQNSEIRQQLLDTGKEELVEKTSTDYYWGCGTDGTGKNTLGKLLMEIRSILAEEKRLGM</sequence>
<dbReference type="AlphaFoldDB" id="A0AAQ3VWT0"/>
<reference evidence="4" key="2">
    <citation type="submission" date="2024-03" db="EMBL/GenBank/DDBJ databases">
        <title>The Genome Sequence of Enterococcus sp. DIV0242b.</title>
        <authorList>
            <consortium name="The Broad Institute Genomics Platform"/>
            <consortium name="The Broad Institute Microbial Omics Core"/>
            <consortium name="The Broad Institute Genomic Center for Infectious Diseases"/>
            <person name="Earl A."/>
            <person name="Manson A."/>
            <person name="Gilmore M."/>
            <person name="Schwartman J."/>
            <person name="Shea T."/>
            <person name="Abouelleil A."/>
            <person name="Cao P."/>
            <person name="Chapman S."/>
            <person name="Cusick C."/>
            <person name="Young S."/>
            <person name="Neafsey D."/>
            <person name="Nusbaum C."/>
            <person name="Birren B."/>
        </authorList>
    </citation>
    <scope>NUCLEOTIDE SEQUENCE</scope>
    <source>
        <strain evidence="4">9E7_DIV0242</strain>
    </source>
</reference>
<name>A0AAQ3VWT0_9ENTE</name>
<evidence type="ECO:0000259" key="3">
    <source>
        <dbReference type="Pfam" id="PF08719"/>
    </source>
</evidence>
<dbReference type="EMBL" id="CP147247">
    <property type="protein sequence ID" value="WYJ91456.1"/>
    <property type="molecule type" value="Genomic_DNA"/>
</dbReference>
<evidence type="ECO:0000313" key="4">
    <source>
        <dbReference type="EMBL" id="WYJ91456.1"/>
    </source>
</evidence>
<evidence type="ECO:0000256" key="2">
    <source>
        <dbReference type="ARBA" id="ARBA00000751"/>
    </source>
</evidence>
<gene>
    <name evidence="4" type="ORF">A5888_003224</name>
</gene>
<organism evidence="4 5">
    <name type="scientific">Candidatus Enterococcus clewellii</name>
    <dbReference type="NCBI Taxonomy" id="1834193"/>
    <lineage>
        <taxon>Bacteria</taxon>
        <taxon>Bacillati</taxon>
        <taxon>Bacillota</taxon>
        <taxon>Bacilli</taxon>
        <taxon>Lactobacillales</taxon>
        <taxon>Enterococcaceae</taxon>
        <taxon>Enterococcus</taxon>
    </lineage>
</organism>
<keyword evidence="5" id="KW-1185">Reference proteome</keyword>
<dbReference type="InterPro" id="IPR037238">
    <property type="entry name" value="YbiA-like_sf"/>
</dbReference>
<dbReference type="RefSeq" id="WP_339101697.1">
    <property type="nucleotide sequence ID" value="NZ_CP147247.1"/>
</dbReference>
<dbReference type="SUPFAM" id="SSF143990">
    <property type="entry name" value="YbiA-like"/>
    <property type="match status" value="1"/>
</dbReference>
<comment type="catalytic activity">
    <reaction evidence="2">
        <text>2,5-diamino-6-hydroxy-4-(5-phosphoribosylamino)-pyrimidine + H2O = 2,5,6-triamino-4-hydroxypyrimidine + D-ribose 5-phosphate</text>
        <dbReference type="Rhea" id="RHEA:23436"/>
        <dbReference type="ChEBI" id="CHEBI:15377"/>
        <dbReference type="ChEBI" id="CHEBI:58614"/>
        <dbReference type="ChEBI" id="CHEBI:78346"/>
        <dbReference type="ChEBI" id="CHEBI:137796"/>
    </reaction>
</comment>
<dbReference type="NCBIfam" id="TIGR02464">
    <property type="entry name" value="ribofla_fusion"/>
    <property type="match status" value="1"/>
</dbReference>
<dbReference type="Pfam" id="PF08719">
    <property type="entry name" value="NADAR"/>
    <property type="match status" value="1"/>
</dbReference>
<evidence type="ECO:0000313" key="5">
    <source>
        <dbReference type="Proteomes" id="UP000195141"/>
    </source>
</evidence>
<reference evidence="4" key="1">
    <citation type="submission" date="2017-05" db="EMBL/GenBank/DDBJ databases">
        <authorList>
            <consortium name="The Broad Institute Genomics Platform"/>
            <consortium name="The Broad Institute Genomic Center for Infectious Diseases"/>
            <person name="Earl A."/>
            <person name="Manson A."/>
            <person name="Schwartman J."/>
            <person name="Gilmore M."/>
            <person name="Abouelleil A."/>
            <person name="Cao P."/>
            <person name="Chapman S."/>
            <person name="Cusick C."/>
            <person name="Shea T."/>
            <person name="Young S."/>
            <person name="Neafsey D."/>
            <person name="Nusbaum C."/>
            <person name="Birren B."/>
        </authorList>
    </citation>
    <scope>NUCLEOTIDE SEQUENCE</scope>
    <source>
        <strain evidence="4">9E7_DIV0242</strain>
    </source>
</reference>
<dbReference type="InterPro" id="IPR012816">
    <property type="entry name" value="NADAR"/>
</dbReference>
<proteinExistence type="predicted"/>
<evidence type="ECO:0000256" key="1">
    <source>
        <dbReference type="ARBA" id="ARBA00000022"/>
    </source>
</evidence>
<dbReference type="CDD" id="cd15457">
    <property type="entry name" value="NADAR"/>
    <property type="match status" value="1"/>
</dbReference>
<accession>A0AAQ3VWT0</accession>
<dbReference type="Proteomes" id="UP000195141">
    <property type="component" value="Chromosome"/>
</dbReference>
<comment type="catalytic activity">
    <reaction evidence="1">
        <text>5-amino-6-(5-phospho-D-ribosylamino)uracil + H2O = 5,6-diaminouracil + D-ribose 5-phosphate</text>
        <dbReference type="Rhea" id="RHEA:55020"/>
        <dbReference type="ChEBI" id="CHEBI:15377"/>
        <dbReference type="ChEBI" id="CHEBI:46252"/>
        <dbReference type="ChEBI" id="CHEBI:58453"/>
        <dbReference type="ChEBI" id="CHEBI:78346"/>
    </reaction>
</comment>
<protein>
    <recommendedName>
        <fullName evidence="3">NADAR domain-containing protein</fullName>
    </recommendedName>
</protein>
<feature type="domain" description="NADAR" evidence="3">
    <location>
        <begin position="4"/>
        <end position="142"/>
    </location>
</feature>
<dbReference type="Gene3D" id="1.10.357.40">
    <property type="entry name" value="YbiA-like"/>
    <property type="match status" value="1"/>
</dbReference>